<dbReference type="SUPFAM" id="SSF48179">
    <property type="entry name" value="6-phosphogluconate dehydrogenase C-terminal domain-like"/>
    <property type="match status" value="1"/>
</dbReference>
<proteinExistence type="inferred from homology"/>
<evidence type="ECO:0000256" key="6">
    <source>
        <dbReference type="ARBA" id="ARBA00023002"/>
    </source>
</evidence>
<evidence type="ECO:0000256" key="1">
    <source>
        <dbReference type="ARBA" id="ARBA00005067"/>
    </source>
</evidence>
<dbReference type="Pfam" id="PF20463">
    <property type="entry name" value="PDH_C"/>
    <property type="match status" value="1"/>
</dbReference>
<dbReference type="EMBL" id="CP000103">
    <property type="protein sequence ID" value="ABB75487.1"/>
    <property type="molecule type" value="Genomic_DNA"/>
</dbReference>
<evidence type="ECO:0000256" key="2">
    <source>
        <dbReference type="ARBA" id="ARBA00007964"/>
    </source>
</evidence>
<keyword evidence="8" id="KW-0057">Aromatic amino acid biosynthesis</keyword>
<keyword evidence="5" id="KW-0028">Amino-acid biosynthesis</keyword>
<comment type="similarity">
    <text evidence="2">Belongs to the prephenate/arogenate dehydrogenase family.</text>
</comment>
<dbReference type="GO" id="GO:0008977">
    <property type="term" value="F:prephenate dehydrogenase (NAD+) activity"/>
    <property type="evidence" value="ECO:0007669"/>
    <property type="project" value="UniProtKB-EC"/>
</dbReference>
<dbReference type="PANTHER" id="PTHR21363">
    <property type="entry name" value="PREPHENATE DEHYDROGENASE"/>
    <property type="match status" value="1"/>
</dbReference>
<dbReference type="HOGENOM" id="CLU_055968_0_1_4"/>
<dbReference type="KEGG" id="nmu:Nmul_A2195"/>
<name>Q2Y6Y4_NITMU</name>
<dbReference type="PROSITE" id="PS51176">
    <property type="entry name" value="PDH_ADH"/>
    <property type="match status" value="1"/>
</dbReference>
<evidence type="ECO:0000313" key="12">
    <source>
        <dbReference type="EMBL" id="ABB75487.1"/>
    </source>
</evidence>
<dbReference type="InterPro" id="IPR046825">
    <property type="entry name" value="PDH_C"/>
</dbReference>
<evidence type="ECO:0000256" key="7">
    <source>
        <dbReference type="ARBA" id="ARBA00023027"/>
    </source>
</evidence>
<accession>Q2Y6Y4</accession>
<evidence type="ECO:0000256" key="10">
    <source>
        <dbReference type="SAM" id="Phobius"/>
    </source>
</evidence>
<evidence type="ECO:0000259" key="11">
    <source>
        <dbReference type="PROSITE" id="PS51176"/>
    </source>
</evidence>
<dbReference type="FunFam" id="1.10.3660.10:FF:000003">
    <property type="entry name" value="Prephenate dehydrogenase"/>
    <property type="match status" value="1"/>
</dbReference>
<dbReference type="Gene3D" id="1.10.3660.10">
    <property type="entry name" value="6-phosphogluconate dehydrogenase C-terminal like domain"/>
    <property type="match status" value="1"/>
</dbReference>
<keyword evidence="10" id="KW-0812">Transmembrane</keyword>
<dbReference type="Gene3D" id="3.40.50.720">
    <property type="entry name" value="NAD(P)-binding Rossmann-like Domain"/>
    <property type="match status" value="1"/>
</dbReference>
<comment type="catalytic activity">
    <reaction evidence="9">
        <text>prephenate + NAD(+) = 3-(4-hydroxyphenyl)pyruvate + CO2 + NADH</text>
        <dbReference type="Rhea" id="RHEA:13869"/>
        <dbReference type="ChEBI" id="CHEBI:16526"/>
        <dbReference type="ChEBI" id="CHEBI:29934"/>
        <dbReference type="ChEBI" id="CHEBI:36242"/>
        <dbReference type="ChEBI" id="CHEBI:57540"/>
        <dbReference type="ChEBI" id="CHEBI:57945"/>
        <dbReference type="EC" id="1.3.1.12"/>
    </reaction>
</comment>
<keyword evidence="4" id="KW-0827">Tyrosine biosynthesis</keyword>
<dbReference type="InterPro" id="IPR008927">
    <property type="entry name" value="6-PGluconate_DH-like_C_sf"/>
</dbReference>
<dbReference type="GO" id="GO:0006571">
    <property type="term" value="P:tyrosine biosynthetic process"/>
    <property type="evidence" value="ECO:0007669"/>
    <property type="project" value="UniProtKB-KW"/>
</dbReference>
<evidence type="ECO:0000256" key="3">
    <source>
        <dbReference type="ARBA" id="ARBA00012068"/>
    </source>
</evidence>
<dbReference type="GO" id="GO:0004665">
    <property type="term" value="F:prephenate dehydrogenase (NADP+) activity"/>
    <property type="evidence" value="ECO:0007669"/>
    <property type="project" value="InterPro"/>
</dbReference>
<keyword evidence="6 12" id="KW-0560">Oxidoreductase</keyword>
<dbReference type="InterPro" id="IPR046826">
    <property type="entry name" value="PDH_N"/>
</dbReference>
<evidence type="ECO:0000256" key="4">
    <source>
        <dbReference type="ARBA" id="ARBA00022498"/>
    </source>
</evidence>
<dbReference type="AlphaFoldDB" id="Q2Y6Y4"/>
<keyword evidence="10" id="KW-1133">Transmembrane helix</keyword>
<keyword evidence="10" id="KW-0472">Membrane</keyword>
<protein>
    <recommendedName>
        <fullName evidence="3">prephenate dehydrogenase</fullName>
        <ecNumber evidence="3">1.3.1.12</ecNumber>
    </recommendedName>
</protein>
<feature type="transmembrane region" description="Helical" evidence="10">
    <location>
        <begin position="24"/>
        <end position="44"/>
    </location>
</feature>
<reference evidence="13" key="1">
    <citation type="submission" date="2005-08" db="EMBL/GenBank/DDBJ databases">
        <title>Complete sequence of chromosome 1 of Nitrosospira multiformis ATCC 25196.</title>
        <authorList>
            <person name="Copeland A."/>
            <person name="Lucas S."/>
            <person name="Lapidus A."/>
            <person name="Barry K."/>
            <person name="Detter J.C."/>
            <person name="Glavina T."/>
            <person name="Hammon N."/>
            <person name="Israni S."/>
            <person name="Pitluck S."/>
            <person name="Chain P."/>
            <person name="Malfatti S."/>
            <person name="Shin M."/>
            <person name="Vergez L."/>
            <person name="Schmutz J."/>
            <person name="Larimer F."/>
            <person name="Land M."/>
            <person name="Hauser L."/>
            <person name="Kyrpides N."/>
            <person name="Lykidis A."/>
            <person name="Richardson P."/>
        </authorList>
    </citation>
    <scope>NUCLEOTIDE SEQUENCE [LARGE SCALE GENOMIC DNA]</scope>
    <source>
        <strain evidence="13">ATCC 25196 / NCIMB 11849 / C 71</strain>
    </source>
</reference>
<dbReference type="FunFam" id="3.40.50.720:FF:000208">
    <property type="entry name" value="Prephenate dehydrogenase"/>
    <property type="match status" value="1"/>
</dbReference>
<dbReference type="STRING" id="323848.Nmul_A2195"/>
<dbReference type="InterPro" id="IPR003099">
    <property type="entry name" value="Prephen_DH"/>
</dbReference>
<reference evidence="12 13" key="2">
    <citation type="journal article" date="2008" name="Appl. Environ. Microbiol.">
        <title>Complete genome sequence of Nitrosospira multiformis, an ammonia-oxidizing bacterium from the soil environment.</title>
        <authorList>
            <person name="Norton J.M."/>
            <person name="Klotz M.G."/>
            <person name="Stein L.Y."/>
            <person name="Arp D.J."/>
            <person name="Bottomley P.J."/>
            <person name="Chain P.S."/>
            <person name="Hauser L.J."/>
            <person name="Land M.L."/>
            <person name="Larimer F.W."/>
            <person name="Shin M.W."/>
            <person name="Starkenburg S.R."/>
        </authorList>
    </citation>
    <scope>NUCLEOTIDE SEQUENCE [LARGE SCALE GENOMIC DNA]</scope>
    <source>
        <strain evidence="13">ATCC 25196 / NCIMB 11849 / C 71</strain>
    </source>
</reference>
<dbReference type="Pfam" id="PF02153">
    <property type="entry name" value="PDH_N"/>
    <property type="match status" value="1"/>
</dbReference>
<evidence type="ECO:0000256" key="5">
    <source>
        <dbReference type="ARBA" id="ARBA00022605"/>
    </source>
</evidence>
<evidence type="ECO:0000313" key="13">
    <source>
        <dbReference type="Proteomes" id="UP000002718"/>
    </source>
</evidence>
<dbReference type="GO" id="GO:0070403">
    <property type="term" value="F:NAD+ binding"/>
    <property type="evidence" value="ECO:0007669"/>
    <property type="project" value="InterPro"/>
</dbReference>
<evidence type="ECO:0000256" key="8">
    <source>
        <dbReference type="ARBA" id="ARBA00023141"/>
    </source>
</evidence>
<organism evidence="12 13">
    <name type="scientific">Nitrosospira multiformis (strain ATCC 25196 / NCIMB 11849 / C 71)</name>
    <dbReference type="NCBI Taxonomy" id="323848"/>
    <lineage>
        <taxon>Bacteria</taxon>
        <taxon>Pseudomonadati</taxon>
        <taxon>Pseudomonadota</taxon>
        <taxon>Betaproteobacteria</taxon>
        <taxon>Nitrosomonadales</taxon>
        <taxon>Nitrosomonadaceae</taxon>
        <taxon>Nitrosospira</taxon>
    </lineage>
</organism>
<gene>
    <name evidence="12" type="ordered locus">Nmul_A2195</name>
</gene>
<evidence type="ECO:0000256" key="9">
    <source>
        <dbReference type="ARBA" id="ARBA00049260"/>
    </source>
</evidence>
<keyword evidence="13" id="KW-1185">Reference proteome</keyword>
<dbReference type="Proteomes" id="UP000002718">
    <property type="component" value="Chromosome"/>
</dbReference>
<comment type="pathway">
    <text evidence="1">Amino-acid biosynthesis; L-tyrosine biosynthesis; (4-hydroxyphenyl)pyruvate from prephenate (NAD(+) route): step 1/1.</text>
</comment>
<keyword evidence="7" id="KW-0520">NAD</keyword>
<dbReference type="EC" id="1.3.1.12" evidence="3"/>
<dbReference type="InterPro" id="IPR036291">
    <property type="entry name" value="NAD(P)-bd_dom_sf"/>
</dbReference>
<dbReference type="eggNOG" id="COG0287">
    <property type="taxonomic scope" value="Bacteria"/>
</dbReference>
<dbReference type="SUPFAM" id="SSF51735">
    <property type="entry name" value="NAD(P)-binding Rossmann-fold domains"/>
    <property type="match status" value="1"/>
</dbReference>
<sequence>MRGLISTAHINPSYKPMPTMTTTVIHKLVVIGVGLIGGSFALALREAGRVQHITGIGRSRENMRRALALGEIDEIADNIESALKDAELVFLAVPVGQTGEIMAQISAYLAPSTIVTDAGSTKQEVVAAARSHLAPHLKNFVPGHPVAGAERSGAGAANADLFRGKNVVLTPLEETSREATQKVTELWEACGARISRMSANRHDEILAAVSHLPHVLAFALMNHVVSAGADGSNDAHDNDLLRFAGSGFRDSTRIAGSSPEMWRDICLGNRKALLNQIDAYQKELTVMREMLSDGDGDALERLFARARNAREHWLKSLPG</sequence>
<dbReference type="InterPro" id="IPR050812">
    <property type="entry name" value="Preph/Arog_dehydrog"/>
</dbReference>
<dbReference type="PANTHER" id="PTHR21363:SF0">
    <property type="entry name" value="PREPHENATE DEHYDROGENASE [NADP(+)]"/>
    <property type="match status" value="1"/>
</dbReference>
<feature type="domain" description="Prephenate/arogenate dehydrogenase" evidence="11">
    <location>
        <begin position="26"/>
        <end position="319"/>
    </location>
</feature>